<evidence type="ECO:0000313" key="4">
    <source>
        <dbReference type="EMBL" id="KAK7290300.1"/>
    </source>
</evidence>
<dbReference type="EMBL" id="JAYWIO010000001">
    <property type="protein sequence ID" value="KAK7290300.1"/>
    <property type="molecule type" value="Genomic_DNA"/>
</dbReference>
<name>A0AAN9P9D0_CROPI</name>
<reference evidence="4 5" key="1">
    <citation type="submission" date="2024-01" db="EMBL/GenBank/DDBJ databases">
        <title>The genomes of 5 underutilized Papilionoideae crops provide insights into root nodulation and disease resistanc.</title>
        <authorList>
            <person name="Yuan L."/>
        </authorList>
    </citation>
    <scope>NUCLEOTIDE SEQUENCE [LARGE SCALE GENOMIC DNA]</scope>
    <source>
        <strain evidence="4">ZHUSHIDOU_FW_LH</strain>
        <tissue evidence="4">Leaf</tissue>
    </source>
</reference>
<dbReference type="AlphaFoldDB" id="A0AAN9P9D0"/>
<organism evidence="4 5">
    <name type="scientific">Crotalaria pallida</name>
    <name type="common">Smooth rattlebox</name>
    <name type="synonym">Crotalaria striata</name>
    <dbReference type="NCBI Taxonomy" id="3830"/>
    <lineage>
        <taxon>Eukaryota</taxon>
        <taxon>Viridiplantae</taxon>
        <taxon>Streptophyta</taxon>
        <taxon>Embryophyta</taxon>
        <taxon>Tracheophyta</taxon>
        <taxon>Spermatophyta</taxon>
        <taxon>Magnoliopsida</taxon>
        <taxon>eudicotyledons</taxon>
        <taxon>Gunneridae</taxon>
        <taxon>Pentapetalae</taxon>
        <taxon>rosids</taxon>
        <taxon>fabids</taxon>
        <taxon>Fabales</taxon>
        <taxon>Fabaceae</taxon>
        <taxon>Papilionoideae</taxon>
        <taxon>50 kb inversion clade</taxon>
        <taxon>genistoids sensu lato</taxon>
        <taxon>core genistoids</taxon>
        <taxon>Crotalarieae</taxon>
        <taxon>Crotalaria</taxon>
    </lineage>
</organism>
<proteinExistence type="predicted"/>
<feature type="signal peptide" evidence="3">
    <location>
        <begin position="1"/>
        <end position="30"/>
    </location>
</feature>
<keyword evidence="2" id="KW-1133">Transmembrane helix</keyword>
<dbReference type="Pfam" id="PF07466">
    <property type="entry name" value="DUF1517"/>
    <property type="match status" value="1"/>
</dbReference>
<dbReference type="InterPro" id="IPR053023">
    <property type="entry name" value="FLAP_modulator"/>
</dbReference>
<dbReference type="Proteomes" id="UP001372338">
    <property type="component" value="Unassembled WGS sequence"/>
</dbReference>
<evidence type="ECO:0000313" key="5">
    <source>
        <dbReference type="Proteomes" id="UP001372338"/>
    </source>
</evidence>
<dbReference type="GO" id="GO:0009507">
    <property type="term" value="C:chloroplast"/>
    <property type="evidence" value="ECO:0007669"/>
    <property type="project" value="TreeGrafter"/>
</dbReference>
<dbReference type="PIRSF" id="PIRSF037221">
    <property type="entry name" value="DUF1517"/>
    <property type="match status" value="1"/>
</dbReference>
<protein>
    <submittedName>
        <fullName evidence="4">Uncharacterized protein</fullName>
    </submittedName>
</protein>
<dbReference type="InterPro" id="IPR010903">
    <property type="entry name" value="DUF1517"/>
</dbReference>
<feature type="transmembrane region" description="Helical" evidence="2">
    <location>
        <begin position="80"/>
        <end position="100"/>
    </location>
</feature>
<keyword evidence="2" id="KW-0472">Membrane</keyword>
<comment type="caution">
    <text evidence="4">The sequence shown here is derived from an EMBL/GenBank/DDBJ whole genome shotgun (WGS) entry which is preliminary data.</text>
</comment>
<evidence type="ECO:0000256" key="3">
    <source>
        <dbReference type="SAM" id="SignalP"/>
    </source>
</evidence>
<keyword evidence="5" id="KW-1185">Reference proteome</keyword>
<feature type="region of interest" description="Disordered" evidence="1">
    <location>
        <begin position="51"/>
        <end position="76"/>
    </location>
</feature>
<evidence type="ECO:0000256" key="1">
    <source>
        <dbReference type="SAM" id="MobiDB-lite"/>
    </source>
</evidence>
<evidence type="ECO:0000256" key="2">
    <source>
        <dbReference type="SAM" id="Phobius"/>
    </source>
</evidence>
<feature type="chain" id="PRO_5042908772" evidence="3">
    <location>
        <begin position="31"/>
        <end position="331"/>
    </location>
</feature>
<keyword evidence="2" id="KW-0812">Transmembrane</keyword>
<sequence length="331" mass="35894">MALFGRSSGGAFTLLLLGLFFMCVLNLALASSGGVMGGSFFNSDDDSSSSGSFTSDSETKSVIHDSPPSPYVEGASGSRGGGGGLMVFAVFIFGMLLVGFCRDTNGNAVTVLKLQVAMLGGIGSSIQRELTKIAEDADTSSRKGVINLLRETIQILYRHPSHCIAAGYSFVDRKRSKEAGEKCYNQLSKQERAKFDEETLVNLNNKVEISTRSQGVNKFSSEYKVMDAKSNQEGREFEEEKLLNGLGNEYIVVTILVAVKGAHKLPNVNGAEDLKRALQKLISILSSKSLLAGEVLWTPQKEDNSLSEREILEDYPQLAMGMESFLVKKQD</sequence>
<keyword evidence="3" id="KW-0732">Signal</keyword>
<accession>A0AAN9P9D0</accession>
<dbReference type="PANTHER" id="PTHR33975:SF5">
    <property type="entry name" value="PROTEIN, PUTATIVE-RELATED"/>
    <property type="match status" value="1"/>
</dbReference>
<gene>
    <name evidence="4" type="ORF">RIF29_04616</name>
</gene>
<dbReference type="PANTHER" id="PTHR33975">
    <property type="entry name" value="MYELIN-ASSOCIATED OLIGODENDROCYTE BASIC PROTEIN"/>
    <property type="match status" value="1"/>
</dbReference>